<evidence type="ECO:0000256" key="2">
    <source>
        <dbReference type="PROSITE-ProRule" id="PRU00335"/>
    </source>
</evidence>
<feature type="region of interest" description="Disordered" evidence="3">
    <location>
        <begin position="1"/>
        <end position="40"/>
    </location>
</feature>
<feature type="DNA-binding region" description="H-T-H motif" evidence="2">
    <location>
        <begin position="63"/>
        <end position="82"/>
    </location>
</feature>
<name>A0ABV5QKY2_9ACTN</name>
<comment type="caution">
    <text evidence="5">The sequence shown here is derived from an EMBL/GenBank/DDBJ whole genome shotgun (WGS) entry which is preliminary data.</text>
</comment>
<dbReference type="PANTHER" id="PTHR30055:SF146">
    <property type="entry name" value="HTH-TYPE TRANSCRIPTIONAL DUAL REGULATOR CECR"/>
    <property type="match status" value="1"/>
</dbReference>
<dbReference type="Gene3D" id="1.10.357.10">
    <property type="entry name" value="Tetracycline Repressor, domain 2"/>
    <property type="match status" value="1"/>
</dbReference>
<protein>
    <submittedName>
        <fullName evidence="5">TetR/AcrR family transcriptional regulator</fullName>
    </submittedName>
</protein>
<accession>A0ABV5QKY2</accession>
<sequence>MKADAPKTESAKTESVKTESAKTESAKTESAKTAPTGARAARKRQAIVRAARALFLREGFGVGMDAIAAEAGVSKVTVYNHFGSKEALFTAVVVGALDEPLGEPRDGDRDEGPDLARLARATDPAALRTALTDAGRAWIMAVRADEEGRALRTLVATEAHRFPELGRAWRERGPAGHHPAVADALRALADRGLLEIPDLEVAVLQLYSLLVFPQMVFEQYGAELGDDLSERLLTDGVEMFLRRYAP</sequence>
<dbReference type="Pfam" id="PF14246">
    <property type="entry name" value="TetR_C_7"/>
    <property type="match status" value="1"/>
</dbReference>
<dbReference type="Proteomes" id="UP001589716">
    <property type="component" value="Unassembled WGS sequence"/>
</dbReference>
<dbReference type="InterPro" id="IPR050109">
    <property type="entry name" value="HTH-type_TetR-like_transc_reg"/>
</dbReference>
<dbReference type="PROSITE" id="PS50977">
    <property type="entry name" value="HTH_TETR_2"/>
    <property type="match status" value="1"/>
</dbReference>
<proteinExistence type="predicted"/>
<feature type="compositionally biased region" description="Basic and acidic residues" evidence="3">
    <location>
        <begin position="1"/>
        <end position="30"/>
    </location>
</feature>
<dbReference type="SUPFAM" id="SSF46689">
    <property type="entry name" value="Homeodomain-like"/>
    <property type="match status" value="1"/>
</dbReference>
<gene>
    <name evidence="5" type="ORF">ACFFTP_08055</name>
</gene>
<evidence type="ECO:0000256" key="1">
    <source>
        <dbReference type="ARBA" id="ARBA00023125"/>
    </source>
</evidence>
<evidence type="ECO:0000313" key="6">
    <source>
        <dbReference type="Proteomes" id="UP001589716"/>
    </source>
</evidence>
<dbReference type="PANTHER" id="PTHR30055">
    <property type="entry name" value="HTH-TYPE TRANSCRIPTIONAL REGULATOR RUTR"/>
    <property type="match status" value="1"/>
</dbReference>
<dbReference type="InterPro" id="IPR039536">
    <property type="entry name" value="TetR_C_Proteobacteria"/>
</dbReference>
<dbReference type="Pfam" id="PF00440">
    <property type="entry name" value="TetR_N"/>
    <property type="match status" value="1"/>
</dbReference>
<evidence type="ECO:0000259" key="4">
    <source>
        <dbReference type="PROSITE" id="PS50977"/>
    </source>
</evidence>
<dbReference type="InterPro" id="IPR001647">
    <property type="entry name" value="HTH_TetR"/>
</dbReference>
<dbReference type="InterPro" id="IPR009057">
    <property type="entry name" value="Homeodomain-like_sf"/>
</dbReference>
<evidence type="ECO:0000313" key="5">
    <source>
        <dbReference type="EMBL" id="MFB9554149.1"/>
    </source>
</evidence>
<keyword evidence="6" id="KW-1185">Reference proteome</keyword>
<evidence type="ECO:0000256" key="3">
    <source>
        <dbReference type="SAM" id="MobiDB-lite"/>
    </source>
</evidence>
<feature type="domain" description="HTH tetR-type" evidence="4">
    <location>
        <begin position="41"/>
        <end position="100"/>
    </location>
</feature>
<dbReference type="RefSeq" id="WP_345486774.1">
    <property type="nucleotide sequence ID" value="NZ_BAAAWU010000001.1"/>
</dbReference>
<reference evidence="5 6" key="1">
    <citation type="submission" date="2024-09" db="EMBL/GenBank/DDBJ databases">
        <authorList>
            <person name="Sun Q."/>
            <person name="Mori K."/>
        </authorList>
    </citation>
    <scope>NUCLEOTIDE SEQUENCE [LARGE SCALE GENOMIC DNA]</scope>
    <source>
        <strain evidence="5 6">JCM 4414</strain>
    </source>
</reference>
<dbReference type="EMBL" id="JBHMCT010000007">
    <property type="protein sequence ID" value="MFB9554149.1"/>
    <property type="molecule type" value="Genomic_DNA"/>
</dbReference>
<organism evidence="5 6">
    <name type="scientific">Streptomyces roseoviridis</name>
    <dbReference type="NCBI Taxonomy" id="67361"/>
    <lineage>
        <taxon>Bacteria</taxon>
        <taxon>Bacillati</taxon>
        <taxon>Actinomycetota</taxon>
        <taxon>Actinomycetes</taxon>
        <taxon>Kitasatosporales</taxon>
        <taxon>Streptomycetaceae</taxon>
        <taxon>Streptomyces</taxon>
    </lineage>
</organism>
<dbReference type="PRINTS" id="PR00455">
    <property type="entry name" value="HTHTETR"/>
</dbReference>
<keyword evidence="1 2" id="KW-0238">DNA-binding</keyword>